<evidence type="ECO:0000256" key="2">
    <source>
        <dbReference type="ARBA" id="ARBA00022801"/>
    </source>
</evidence>
<dbReference type="EMBL" id="SMGG01000004">
    <property type="protein sequence ID" value="TCK60589.1"/>
    <property type="molecule type" value="Genomic_DNA"/>
</dbReference>
<dbReference type="GO" id="GO:0052816">
    <property type="term" value="F:long-chain fatty acyl-CoA hydrolase activity"/>
    <property type="evidence" value="ECO:0007669"/>
    <property type="project" value="TreeGrafter"/>
</dbReference>
<dbReference type="GO" id="GO:0009062">
    <property type="term" value="P:fatty acid catabolic process"/>
    <property type="evidence" value="ECO:0007669"/>
    <property type="project" value="TreeGrafter"/>
</dbReference>
<comment type="caution">
    <text evidence="5">The sequence shown here is derived from an EMBL/GenBank/DDBJ whole genome shotgun (WGS) entry which is preliminary data.</text>
</comment>
<reference evidence="5 6" key="1">
    <citation type="submission" date="2019-03" db="EMBL/GenBank/DDBJ databases">
        <title>Genomic Encyclopedia of Type Strains, Phase IV (KMG-IV): sequencing the most valuable type-strain genomes for metagenomic binning, comparative biology and taxonomic classification.</title>
        <authorList>
            <person name="Goeker M."/>
        </authorList>
    </citation>
    <scope>NUCLEOTIDE SEQUENCE [LARGE SCALE GENOMIC DNA]</scope>
    <source>
        <strain evidence="5 6">DSM 24984</strain>
    </source>
</reference>
<name>A0A4R1KBU8_9BACT</name>
<dbReference type="InterPro" id="IPR029069">
    <property type="entry name" value="HotDog_dom_sf"/>
</dbReference>
<dbReference type="PROSITE" id="PS51770">
    <property type="entry name" value="HOTDOG_ACOT"/>
    <property type="match status" value="1"/>
</dbReference>
<proteinExistence type="inferred from homology"/>
<keyword evidence="2 3" id="KW-0378">Hydrolase</keyword>
<evidence type="ECO:0000256" key="3">
    <source>
        <dbReference type="PROSITE-ProRule" id="PRU01106"/>
    </source>
</evidence>
<dbReference type="Proteomes" id="UP000294614">
    <property type="component" value="Unassembled WGS sequence"/>
</dbReference>
<evidence type="ECO:0000256" key="1">
    <source>
        <dbReference type="ARBA" id="ARBA00010458"/>
    </source>
</evidence>
<evidence type="ECO:0000313" key="6">
    <source>
        <dbReference type="Proteomes" id="UP000294614"/>
    </source>
</evidence>
<dbReference type="InterPro" id="IPR006683">
    <property type="entry name" value="Thioestr_dom"/>
</dbReference>
<dbReference type="GO" id="GO:0006637">
    <property type="term" value="P:acyl-CoA metabolic process"/>
    <property type="evidence" value="ECO:0007669"/>
    <property type="project" value="TreeGrafter"/>
</dbReference>
<dbReference type="SUPFAM" id="SSF54637">
    <property type="entry name" value="Thioesterase/thiol ester dehydrase-isomerase"/>
    <property type="match status" value="1"/>
</dbReference>
<dbReference type="OrthoDB" id="8894489at2"/>
<dbReference type="GO" id="GO:0005829">
    <property type="term" value="C:cytosol"/>
    <property type="evidence" value="ECO:0007669"/>
    <property type="project" value="TreeGrafter"/>
</dbReference>
<dbReference type="PANTHER" id="PTHR11049">
    <property type="entry name" value="ACYL COENZYME A THIOESTER HYDROLASE"/>
    <property type="match status" value="1"/>
</dbReference>
<evidence type="ECO:0000313" key="5">
    <source>
        <dbReference type="EMBL" id="TCK60589.1"/>
    </source>
</evidence>
<comment type="similarity">
    <text evidence="1">Belongs to the acyl coenzyme A hydrolase family.</text>
</comment>
<accession>A0A4R1KBU8</accession>
<dbReference type="CDD" id="cd03442">
    <property type="entry name" value="BFIT_BACH"/>
    <property type="match status" value="1"/>
</dbReference>
<evidence type="ECO:0000259" key="4">
    <source>
        <dbReference type="PROSITE" id="PS51770"/>
    </source>
</evidence>
<gene>
    <name evidence="5" type="ORF">C8D98_1467</name>
</gene>
<dbReference type="RefSeq" id="WP_132873395.1">
    <property type="nucleotide sequence ID" value="NZ_JAJUHT010000001.1"/>
</dbReference>
<dbReference type="InterPro" id="IPR033120">
    <property type="entry name" value="HOTDOG_ACOT"/>
</dbReference>
<dbReference type="Gene3D" id="3.10.129.10">
    <property type="entry name" value="Hotdog Thioesterase"/>
    <property type="match status" value="1"/>
</dbReference>
<dbReference type="AlphaFoldDB" id="A0A4R1KBU8"/>
<dbReference type="PANTHER" id="PTHR11049:SF31">
    <property type="entry name" value="HOTDOG ACOT-TYPE DOMAIN-CONTAINING PROTEIN"/>
    <property type="match status" value="1"/>
</dbReference>
<dbReference type="InterPro" id="IPR040170">
    <property type="entry name" value="Cytosol_ACT"/>
</dbReference>
<keyword evidence="6" id="KW-1185">Reference proteome</keyword>
<feature type="domain" description="HotDog ACOT-type" evidence="4">
    <location>
        <begin position="1"/>
        <end position="110"/>
    </location>
</feature>
<protein>
    <submittedName>
        <fullName evidence="5">Acyl-CoA hydrolase</fullName>
    </submittedName>
</protein>
<organism evidence="5 6">
    <name type="scientific">Seleniivibrio woodruffii</name>
    <dbReference type="NCBI Taxonomy" id="1078050"/>
    <lineage>
        <taxon>Bacteria</taxon>
        <taxon>Pseudomonadati</taxon>
        <taxon>Deferribacterota</taxon>
        <taxon>Deferribacteres</taxon>
        <taxon>Deferribacterales</taxon>
        <taxon>Geovibrionaceae</taxon>
        <taxon>Seleniivibrio</taxon>
    </lineage>
</organism>
<dbReference type="Pfam" id="PF03061">
    <property type="entry name" value="4HBT"/>
    <property type="match status" value="1"/>
</dbReference>
<sequence>MNTFWQVRPEHLNHYGKLFGGVMLKWIDEAAWMTASLDFPGCKMVTVAMDSIVFKHQVVNGSILRFETKPKKIGTKSITYTVNVFADEPGGVIEKEVFSTNITFCRIDAEGRSTALPVYEQLRSES</sequence>